<dbReference type="SUPFAM" id="SSF51294">
    <property type="entry name" value="Hedgehog/intein (Hint) domain"/>
    <property type="match status" value="1"/>
</dbReference>
<evidence type="ECO:0000256" key="7">
    <source>
        <dbReference type="ARBA" id="ARBA00022840"/>
    </source>
</evidence>
<evidence type="ECO:0000256" key="12">
    <source>
        <dbReference type="ARBA" id="ARBA00026190"/>
    </source>
</evidence>
<dbReference type="SUPFAM" id="SSF56719">
    <property type="entry name" value="Type II DNA topoisomerase"/>
    <property type="match status" value="2"/>
</dbReference>
<dbReference type="GO" id="GO:0005524">
    <property type="term" value="F:ATP binding"/>
    <property type="evidence" value="ECO:0007669"/>
    <property type="project" value="UniProtKB-KW"/>
</dbReference>
<evidence type="ECO:0000256" key="3">
    <source>
        <dbReference type="ARBA" id="ARBA00008263"/>
    </source>
</evidence>
<dbReference type="InterPro" id="IPR003587">
    <property type="entry name" value="Hint_dom_N"/>
</dbReference>
<dbReference type="FunFam" id="3.30.1360.40:FF:000002">
    <property type="entry name" value="DNA gyrase subunit A"/>
    <property type="match status" value="1"/>
</dbReference>
<keyword evidence="6" id="KW-0068">Autocatalytic cleavage</keyword>
<dbReference type="InterPro" id="IPR036844">
    <property type="entry name" value="Hint_dom_sf"/>
</dbReference>
<accession>A0A2H0KB83</accession>
<evidence type="ECO:0000256" key="4">
    <source>
        <dbReference type="ARBA" id="ARBA00012895"/>
    </source>
</evidence>
<dbReference type="PROSITE" id="PS50818">
    <property type="entry name" value="INTEIN_C_TER"/>
    <property type="match status" value="1"/>
</dbReference>
<dbReference type="NCBIfam" id="TIGR01443">
    <property type="entry name" value="intein_Cterm"/>
    <property type="match status" value="1"/>
</dbReference>
<comment type="function">
    <text evidence="2">A type II topoisomerase that negatively supercoils closed circular double-stranded (ds) DNA in an ATP-dependent manner to modulate DNA topology and maintain chromosomes in an underwound state. Negative supercoiling favors strand separation, and DNA replication, transcription, recombination and repair, all of which involve strand separation. Also able to catalyze the interconversion of other topological isomers of dsDNA rings, including catenanes and knotted rings. Type II topoisomerases break and join 2 DNA strands simultaneously in an ATP-dependent manner.</text>
</comment>
<protein>
    <recommendedName>
        <fullName evidence="12">DNA gyrase subunit A</fullName>
        <ecNumber evidence="4">5.6.2.2</ecNumber>
    </recommendedName>
</protein>
<dbReference type="PANTHER" id="PTHR43493:SF5">
    <property type="entry name" value="DNA GYRASE SUBUNIT A, CHLOROPLASTIC_MITOCHONDRIAL"/>
    <property type="match status" value="1"/>
</dbReference>
<dbReference type="InterPro" id="IPR006142">
    <property type="entry name" value="INTEIN"/>
</dbReference>
<dbReference type="InterPro" id="IPR003586">
    <property type="entry name" value="Hint_dom_C"/>
</dbReference>
<dbReference type="InterPro" id="IPR030934">
    <property type="entry name" value="Intein_C"/>
</dbReference>
<dbReference type="GO" id="GO:0003918">
    <property type="term" value="F:DNA topoisomerase type II (double strand cut, ATP-hydrolyzing) activity"/>
    <property type="evidence" value="ECO:0007669"/>
    <property type="project" value="UniProtKB-EC"/>
</dbReference>
<dbReference type="FunFam" id="2.120.10.90:FF:000005">
    <property type="entry name" value="DNA topoisomerase 4 subunit A"/>
    <property type="match status" value="1"/>
</dbReference>
<dbReference type="InterPro" id="IPR035516">
    <property type="entry name" value="Gyrase/topoIV_suA_C"/>
</dbReference>
<comment type="caution">
    <text evidence="16">The sequence shown here is derived from an EMBL/GenBank/DDBJ whole genome shotgun (WGS) entry which is preliminary data.</text>
</comment>
<dbReference type="SMART" id="SM00306">
    <property type="entry name" value="HintN"/>
    <property type="match status" value="1"/>
</dbReference>
<dbReference type="GO" id="GO:0003677">
    <property type="term" value="F:DNA binding"/>
    <property type="evidence" value="ECO:0007669"/>
    <property type="project" value="UniProtKB-UniRule"/>
</dbReference>
<evidence type="ECO:0000256" key="8">
    <source>
        <dbReference type="ARBA" id="ARBA00023000"/>
    </source>
</evidence>
<dbReference type="Proteomes" id="UP000229342">
    <property type="component" value="Unassembled WGS sequence"/>
</dbReference>
<dbReference type="Gene3D" id="1.10.268.10">
    <property type="entry name" value="Topoisomerase, domain 3"/>
    <property type="match status" value="1"/>
</dbReference>
<dbReference type="InterPro" id="IPR006141">
    <property type="entry name" value="Intein_N"/>
</dbReference>
<dbReference type="InterPro" id="IPR006691">
    <property type="entry name" value="GyrA/parC_rep"/>
</dbReference>
<keyword evidence="7" id="KW-0067">ATP-binding</keyword>
<comment type="subunit">
    <text evidence="13">Heterotetramer composed of ParC and ParE.</text>
</comment>
<dbReference type="PROSITE" id="PS52040">
    <property type="entry name" value="TOPO_IIA"/>
    <property type="match status" value="1"/>
</dbReference>
<keyword evidence="5" id="KW-0547">Nucleotide-binding</keyword>
<dbReference type="NCBIfam" id="TIGR01445">
    <property type="entry name" value="intein_Nterm"/>
    <property type="match status" value="1"/>
</dbReference>
<evidence type="ECO:0000256" key="11">
    <source>
        <dbReference type="ARBA" id="ARBA00023235"/>
    </source>
</evidence>
<dbReference type="Pfam" id="PF00521">
    <property type="entry name" value="DNA_topoisoIV"/>
    <property type="match status" value="2"/>
</dbReference>
<keyword evidence="11" id="KW-0413">Isomerase</keyword>
<dbReference type="AlphaFoldDB" id="A0A2H0KB83"/>
<evidence type="ECO:0000313" key="16">
    <source>
        <dbReference type="EMBL" id="PIQ68522.1"/>
    </source>
</evidence>
<dbReference type="SUPFAM" id="SSF101904">
    <property type="entry name" value="GyrA/ParC C-terminal domain-like"/>
    <property type="match status" value="1"/>
</dbReference>
<dbReference type="Gene3D" id="2.120.10.90">
    <property type="entry name" value="DNA gyrase/topoisomerase IV, subunit A, C-terminal"/>
    <property type="match status" value="1"/>
</dbReference>
<dbReference type="CDD" id="cd00081">
    <property type="entry name" value="Hint"/>
    <property type="match status" value="2"/>
</dbReference>
<dbReference type="Pfam" id="PF14890">
    <property type="entry name" value="Intein_splicing"/>
    <property type="match status" value="1"/>
</dbReference>
<dbReference type="PROSITE" id="PS50817">
    <property type="entry name" value="INTEIN_N_TER"/>
    <property type="match status" value="1"/>
</dbReference>
<comment type="caution">
    <text evidence="14">Lacks conserved residue(s) required for the propagation of feature annotation.</text>
</comment>
<evidence type="ECO:0000313" key="17">
    <source>
        <dbReference type="Proteomes" id="UP000229342"/>
    </source>
</evidence>
<evidence type="ECO:0000256" key="1">
    <source>
        <dbReference type="ARBA" id="ARBA00000185"/>
    </source>
</evidence>
<dbReference type="CDD" id="cd00187">
    <property type="entry name" value="TOP4c"/>
    <property type="match status" value="1"/>
</dbReference>
<evidence type="ECO:0000256" key="2">
    <source>
        <dbReference type="ARBA" id="ARBA00001978"/>
    </source>
</evidence>
<feature type="domain" description="Topo IIA-type catalytic" evidence="15">
    <location>
        <begin position="41"/>
        <end position="899"/>
    </location>
</feature>
<dbReference type="PRINTS" id="PR00379">
    <property type="entry name" value="INTEIN"/>
</dbReference>
<evidence type="ECO:0000256" key="14">
    <source>
        <dbReference type="PROSITE-ProRule" id="PRU01384"/>
    </source>
</evidence>
<dbReference type="FunFam" id="1.10.268.10:FF:000001">
    <property type="entry name" value="DNA gyrase subunit A"/>
    <property type="match status" value="1"/>
</dbReference>
<organism evidence="16 17">
    <name type="scientific">Candidatus Taylorbacteria bacterium CG11_big_fil_rev_8_21_14_0_20_46_11</name>
    <dbReference type="NCBI Taxonomy" id="1975025"/>
    <lineage>
        <taxon>Bacteria</taxon>
        <taxon>Candidatus Tayloriibacteriota</taxon>
    </lineage>
</organism>
<keyword evidence="8" id="KW-0651">Protein splicing</keyword>
<dbReference type="EMBL" id="PCVG01000045">
    <property type="protein sequence ID" value="PIQ68522.1"/>
    <property type="molecule type" value="Genomic_DNA"/>
</dbReference>
<name>A0A2H0KB83_9BACT</name>
<dbReference type="InterPro" id="IPR013758">
    <property type="entry name" value="Topo_IIA_A/C_ab"/>
</dbReference>
<comment type="catalytic activity">
    <reaction evidence="1">
        <text>ATP-dependent breakage, passage and rejoining of double-stranded DNA.</text>
        <dbReference type="EC" id="5.6.2.2"/>
    </reaction>
</comment>
<dbReference type="PANTHER" id="PTHR43493">
    <property type="entry name" value="DNA GYRASE/TOPOISOMERASE SUBUNIT A"/>
    <property type="match status" value="1"/>
</dbReference>
<dbReference type="Gene3D" id="3.30.1360.40">
    <property type="match status" value="1"/>
</dbReference>
<dbReference type="InterPro" id="IPR050220">
    <property type="entry name" value="Type_II_DNA_Topoisomerases"/>
</dbReference>
<proteinExistence type="inferred from homology"/>
<dbReference type="InterPro" id="IPR002205">
    <property type="entry name" value="Topo_IIA_dom_A"/>
</dbReference>
<dbReference type="Gene3D" id="3.90.199.10">
    <property type="entry name" value="Topoisomerase II, domain 5"/>
    <property type="match status" value="2"/>
</dbReference>
<dbReference type="SMART" id="SM00434">
    <property type="entry name" value="TOP4c"/>
    <property type="match status" value="1"/>
</dbReference>
<sequence length="1211" mass="136575">MKAEPKKIEVTTGRVIDRSITTEMKESYLDYAMTVITSRALPDVRDGLKPVHRRILYAMHEMGLTASSKFRKSAAVVGDVLGKYHPHGDTAVYDSMVKMTQTFSFRYPFIWGQGNFGCFTKDTKVRLADGRNLSFEDLVKEEKQGKRNYTFTVDKDNLVKIARVMNPRITRRSAGLIKVTLDNGEEIRSTPDHRYMLKSGAYKEAHLLKSGESLMPLYTRLSKKGDAPLADMEGYEMVMNPSRNEWVFTHHLSDAFNLEKGVYSHSAGKVRHHLDFNKLNNSPENILRMDYLEHWRMHSSLTKARHQNDPEYVKKLAEGRRAFWKKPESCEAYAKRISARNTENWKNPKYREEMRVFLSRVNKQYMQDHPEIRAKIGETATKTLKRLWQEPDYRVFMHEKILKGNKNHTTNKTGKVKFDAICRHVLSTGVEITEGTYEQARKVIYPYGRSTCFETGVSKYYGGDTHSIKVSLIANHKVKKVEFISERESVYDLTIEGTHNFALSAGVFVHNSLDGDSAAAMRYTEAKMAKISSELLRDLEKDTVDWRPNYDATRKEPVVLPTAVPSLLLNGTLGIAVGMATNIPPHNLREIIDATAHLADNKDATTDDLLQFVTGPDFPTGGIVFGSKDLHHAYSTGKGGVVTRGVAEIVENKSGQFQIIITSIPYRVNKAEMIIQIANLVREKKIDGIKGLRDESTKDVRVVIDLKQGSFPEKVLNYIYKHTQLEEMFHFNMVTLVNGIPETLPLKGFLEEFLKHRKDVVRRRTEFDLKQAEAREHILLGLKKALDHIDEIIKLIKKSKDVDEARTGLMKTFKFSELQAQAILDMRLQKLAGLERKKIEDELKAVQALIKELKDILGSTKRMLQIIKKELEDIRAKYGDDRRTRVQKSGAKAFSEEDLIPDEDAVLVLTKGGYIKRTDPEEYKKQRRGGVGVVDLDTKDEDFVTHVITGSTHNDFLFFTDKGKAYQIKMYEIPEGKRATKGKSVMNFLSLSAEEKVTSILPMPKEVKTATLSLLMVTKNGVTKKTAAANFHDVRRSGLIAIKLQPSDELVSASFVEKGDEAILVTRKGQSIRFKESDVREMGRGAGGVTAMRLGKGDGVVSTGIVRKADQNPELLVIMEKGYGKKTKLKEYKTQNRGGSGIKTAQITAKTGDLIAAHVVTSPEEEVVAISKKSQVIRTGVSEIATLGRQTQGVRIMKLREGDSIASLTCL</sequence>
<dbReference type="GO" id="GO:0005737">
    <property type="term" value="C:cytoplasm"/>
    <property type="evidence" value="ECO:0007669"/>
    <property type="project" value="TreeGrafter"/>
</dbReference>
<comment type="similarity">
    <text evidence="3">Belongs to the type II topoisomerase GyrA/ParC subunit family.</text>
</comment>
<evidence type="ECO:0000256" key="9">
    <source>
        <dbReference type="ARBA" id="ARBA00023029"/>
    </source>
</evidence>
<evidence type="ECO:0000256" key="13">
    <source>
        <dbReference type="ARBA" id="ARBA00063644"/>
    </source>
</evidence>
<dbReference type="Pfam" id="PF03989">
    <property type="entry name" value="DNA_gyraseA_C"/>
    <property type="match status" value="6"/>
</dbReference>
<dbReference type="InterPro" id="IPR013757">
    <property type="entry name" value="Topo_IIA_A_a_sf"/>
</dbReference>
<evidence type="ECO:0000256" key="5">
    <source>
        <dbReference type="ARBA" id="ARBA00022741"/>
    </source>
</evidence>
<keyword evidence="10 14" id="KW-0238">DNA-binding</keyword>
<evidence type="ECO:0000259" key="15">
    <source>
        <dbReference type="PROSITE" id="PS52040"/>
    </source>
</evidence>
<dbReference type="GO" id="GO:0009330">
    <property type="term" value="C:DNA topoisomerase type II (double strand cut, ATP-hydrolyzing) complex"/>
    <property type="evidence" value="ECO:0007669"/>
    <property type="project" value="TreeGrafter"/>
</dbReference>
<gene>
    <name evidence="16" type="ORF">COV91_03650</name>
</gene>
<dbReference type="SMART" id="SM00305">
    <property type="entry name" value="HintC"/>
    <property type="match status" value="1"/>
</dbReference>
<evidence type="ECO:0000256" key="6">
    <source>
        <dbReference type="ARBA" id="ARBA00022813"/>
    </source>
</evidence>
<reference evidence="16 17" key="1">
    <citation type="submission" date="2017-09" db="EMBL/GenBank/DDBJ databases">
        <title>Depth-based differentiation of microbial function through sediment-hosted aquifers and enrichment of novel symbionts in the deep terrestrial subsurface.</title>
        <authorList>
            <person name="Probst A.J."/>
            <person name="Ladd B."/>
            <person name="Jarett J.K."/>
            <person name="Geller-Mcgrath D.E."/>
            <person name="Sieber C.M."/>
            <person name="Emerson J.B."/>
            <person name="Anantharaman K."/>
            <person name="Thomas B.C."/>
            <person name="Malmstrom R."/>
            <person name="Stieglmeier M."/>
            <person name="Klingl A."/>
            <person name="Woyke T."/>
            <person name="Ryan C.M."/>
            <person name="Banfield J.F."/>
        </authorList>
    </citation>
    <scope>NUCLEOTIDE SEQUENCE [LARGE SCALE GENOMIC DNA]</scope>
    <source>
        <strain evidence="16">CG11_big_fil_rev_8_21_14_0_20_46_11</strain>
    </source>
</reference>
<evidence type="ECO:0000256" key="10">
    <source>
        <dbReference type="ARBA" id="ARBA00023125"/>
    </source>
</evidence>
<dbReference type="GO" id="GO:0016539">
    <property type="term" value="P:intein-mediated protein splicing"/>
    <property type="evidence" value="ECO:0007669"/>
    <property type="project" value="InterPro"/>
</dbReference>
<dbReference type="GO" id="GO:0006265">
    <property type="term" value="P:DNA topological change"/>
    <property type="evidence" value="ECO:0007669"/>
    <property type="project" value="InterPro"/>
</dbReference>
<dbReference type="InterPro" id="IPR013760">
    <property type="entry name" value="Topo_IIA-like_dom_sf"/>
</dbReference>
<dbReference type="EC" id="5.6.2.2" evidence="4"/>
<keyword evidence="9" id="KW-0799">Topoisomerase</keyword>